<feature type="region of interest" description="Disordered" evidence="1">
    <location>
        <begin position="1"/>
        <end position="39"/>
    </location>
</feature>
<organism evidence="2 3">
    <name type="scientific">Amycolatopsis heterodermiae</name>
    <dbReference type="NCBI Taxonomy" id="3110235"/>
    <lineage>
        <taxon>Bacteria</taxon>
        <taxon>Bacillati</taxon>
        <taxon>Actinomycetota</taxon>
        <taxon>Actinomycetes</taxon>
        <taxon>Pseudonocardiales</taxon>
        <taxon>Pseudonocardiaceae</taxon>
        <taxon>Amycolatopsis</taxon>
    </lineage>
</organism>
<evidence type="ECO:0000313" key="3">
    <source>
        <dbReference type="Proteomes" id="UP001304298"/>
    </source>
</evidence>
<protein>
    <submittedName>
        <fullName evidence="2">Uncharacterized protein</fullName>
    </submittedName>
</protein>
<sequence>MSDDMAGMKAGLDGLVREQAERRALREQQGEEIKAKSQEYMTKQVQAAERYVQHVREMANRKTKSGWGVRDAGGPQSFEPEGFAGEPGAGAASPFAPMPGTGPSTAPAEPRRGRRHRAEPDDDGDGFNNPW</sequence>
<reference evidence="2 3" key="1">
    <citation type="submission" date="2023-12" db="EMBL/GenBank/DDBJ databases">
        <title>Amycolatopsis sp. V23-08.</title>
        <authorList>
            <person name="Somphong A."/>
        </authorList>
    </citation>
    <scope>NUCLEOTIDE SEQUENCE [LARGE SCALE GENOMIC DNA]</scope>
    <source>
        <strain evidence="2 3">V23-08</strain>
    </source>
</reference>
<comment type="caution">
    <text evidence="2">The sequence shown here is derived from an EMBL/GenBank/DDBJ whole genome shotgun (WGS) entry which is preliminary data.</text>
</comment>
<gene>
    <name evidence="2" type="ORF">VA596_14195</name>
</gene>
<feature type="compositionally biased region" description="Low complexity" evidence="1">
    <location>
        <begin position="78"/>
        <end position="99"/>
    </location>
</feature>
<evidence type="ECO:0000256" key="1">
    <source>
        <dbReference type="SAM" id="MobiDB-lite"/>
    </source>
</evidence>
<dbReference type="EMBL" id="JAYFSI010000002">
    <property type="protein sequence ID" value="MEA5360696.1"/>
    <property type="molecule type" value="Genomic_DNA"/>
</dbReference>
<name>A0ABU5R5Y6_9PSEU</name>
<feature type="region of interest" description="Disordered" evidence="1">
    <location>
        <begin position="59"/>
        <end position="131"/>
    </location>
</feature>
<keyword evidence="3" id="KW-1185">Reference proteome</keyword>
<feature type="compositionally biased region" description="Basic and acidic residues" evidence="1">
    <location>
        <begin position="15"/>
        <end position="37"/>
    </location>
</feature>
<evidence type="ECO:0000313" key="2">
    <source>
        <dbReference type="EMBL" id="MEA5360696.1"/>
    </source>
</evidence>
<accession>A0ABU5R5Y6</accession>
<dbReference type="RefSeq" id="WP_323327063.1">
    <property type="nucleotide sequence ID" value="NZ_JAYFSI010000002.1"/>
</dbReference>
<proteinExistence type="predicted"/>
<dbReference type="Proteomes" id="UP001304298">
    <property type="component" value="Unassembled WGS sequence"/>
</dbReference>